<evidence type="ECO:0000256" key="2">
    <source>
        <dbReference type="ARBA" id="ARBA00022723"/>
    </source>
</evidence>
<dbReference type="Pfam" id="PF00384">
    <property type="entry name" value="Molybdopterin"/>
    <property type="match status" value="2"/>
</dbReference>
<dbReference type="GO" id="GO:0043546">
    <property type="term" value="F:molybdopterin cofactor binding"/>
    <property type="evidence" value="ECO:0007669"/>
    <property type="project" value="InterPro"/>
</dbReference>
<comment type="similarity">
    <text evidence="1">Belongs to the prokaryotic molybdopterin-containing oxidoreductase family.</text>
</comment>
<evidence type="ECO:0000256" key="3">
    <source>
        <dbReference type="ARBA" id="ARBA00023004"/>
    </source>
</evidence>
<dbReference type="RefSeq" id="WP_158050382.1">
    <property type="nucleotide sequence ID" value="NZ_WAJR01000037.1"/>
</dbReference>
<dbReference type="SMR" id="A0A6N6NLP7"/>
<dbReference type="SUPFAM" id="SSF50692">
    <property type="entry name" value="ADC-like"/>
    <property type="match status" value="1"/>
</dbReference>
<reference evidence="6 7" key="1">
    <citation type="submission" date="2019-09" db="EMBL/GenBank/DDBJ databases">
        <title>Whole genome shotgun sequencing (WGS) of Ellagibacter isourolithinifaciens DSM 104140(T) and Adlercreutzia muris DSM 29508(T).</title>
        <authorList>
            <person name="Stoll D.A."/>
            <person name="Danylec N."/>
            <person name="Huch M."/>
        </authorList>
    </citation>
    <scope>NUCLEOTIDE SEQUENCE [LARGE SCALE GENOMIC DNA]</scope>
    <source>
        <strain evidence="6 7">DSM 104140</strain>
    </source>
</reference>
<sequence>MEKKVRTVCFDCHSKCGVILTVNDNNEIVRVEGDKDCPVNDGILCVKAFSAQEIHSHPDRLKYPMKRKTWSVDEPHTENRGKDEWERITWDEAIDLIEAKMRKVIDEYGPQSIIISQGTGRGSNHFLDRLNNSWNGGGKVWPTHVCLLPNLAQTHVTWGRMFHPHEACDYRNAGSIVMWGTNPIRSRQYSGLRIMDAKRNGAHVVVVDPVFRDIGAKADLWVPVRPGTDGALAMGLTNLMFQSGKFMNAEPMLSKWTNSGFLIDADTRMMLREADLVEGGSDEHYVVWDKNVDAIAIWRPETEDFDREDVHPDIMGVHEVTLKDGSKKECKTGLETYKDEVAMWTPEKVSAVTWTPVEKILQMFDIITNPTDGKSSLLTAYLGACMMTSNALQSGRAITILQLLLNPPIDDKGGIYFNTFWEFMLDPKITAYDRVPPKLRLGYDKHPMYTQVYGNANIPNDVWDAMLTGEPWPVKVMISVANDPLGCFEDTEKIHRALLNDILELNVDMDYFMTPGNEIADIVLPAAHWSERVGVFDEELYPEPCPFIIPQKAVDAPGEAQDDWYFQRELGRRFAPDLWPWKSSEEMQLWRLNEFHLKPNGKEPINDYEEAAKIGYFVLYGGENRTTRQHEKGLVKFQTPTSRIEVFSEQMPSYGYDSPLPSYSEPFESPYQTPDLYKEYDLCLTTGARDYAFYHSAWTNIAHQRILEPWPYIELNEDDARERQISEGEWLWVETRRGKIKAKARISKGVIKGAASMCRPNYKHACKELNLPGFSWDKGNPNILTTAEGSDPGFGAAPMRSLLCKVTKVNEL</sequence>
<keyword evidence="7" id="KW-1185">Reference proteome</keyword>
<dbReference type="SMART" id="SM00926">
    <property type="entry name" value="Molybdop_Fe4S4"/>
    <property type="match status" value="1"/>
</dbReference>
<dbReference type="Gene3D" id="2.20.25.90">
    <property type="entry name" value="ADC-like domains"/>
    <property type="match status" value="1"/>
</dbReference>
<evidence type="ECO:0000256" key="4">
    <source>
        <dbReference type="ARBA" id="ARBA00023014"/>
    </source>
</evidence>
<proteinExistence type="inferred from homology"/>
<organism evidence="6 7">
    <name type="scientific">Ellagibacter isourolithinifaciens</name>
    <dbReference type="NCBI Taxonomy" id="2137581"/>
    <lineage>
        <taxon>Bacteria</taxon>
        <taxon>Bacillati</taxon>
        <taxon>Actinomycetota</taxon>
        <taxon>Coriobacteriia</taxon>
        <taxon>Eggerthellales</taxon>
        <taxon>Eggerthellaceae</taxon>
        <taxon>Ellagibacter</taxon>
    </lineage>
</organism>
<dbReference type="InterPro" id="IPR006963">
    <property type="entry name" value="Mopterin_OxRdtase_4Fe-4S_dom"/>
</dbReference>
<dbReference type="Gene3D" id="3.40.228.10">
    <property type="entry name" value="Dimethylsulfoxide Reductase, domain 2"/>
    <property type="match status" value="2"/>
</dbReference>
<dbReference type="PANTHER" id="PTHR43742">
    <property type="entry name" value="TRIMETHYLAMINE-N-OXIDE REDUCTASE"/>
    <property type="match status" value="1"/>
</dbReference>
<feature type="domain" description="4Fe-4S Mo/W bis-MGD-type" evidence="5">
    <location>
        <begin position="2"/>
        <end position="59"/>
    </location>
</feature>
<dbReference type="Gene3D" id="3.40.50.740">
    <property type="match status" value="2"/>
</dbReference>
<accession>A0A6N6NLP7</accession>
<name>A0A6N6NLP7_9ACTN</name>
<dbReference type="Gene3D" id="2.40.40.20">
    <property type="match status" value="1"/>
</dbReference>
<evidence type="ECO:0000256" key="1">
    <source>
        <dbReference type="ARBA" id="ARBA00010312"/>
    </source>
</evidence>
<dbReference type="Pfam" id="PF04879">
    <property type="entry name" value="Molybdop_Fe4S4"/>
    <property type="match status" value="1"/>
</dbReference>
<keyword evidence="3" id="KW-0408">Iron</keyword>
<evidence type="ECO:0000313" key="7">
    <source>
        <dbReference type="Proteomes" id="UP000468668"/>
    </source>
</evidence>
<dbReference type="InterPro" id="IPR050612">
    <property type="entry name" value="Prok_Mopterin_Oxidored"/>
</dbReference>
<dbReference type="GO" id="GO:0016491">
    <property type="term" value="F:oxidoreductase activity"/>
    <property type="evidence" value="ECO:0007669"/>
    <property type="project" value="InterPro"/>
</dbReference>
<dbReference type="InterPro" id="IPR006656">
    <property type="entry name" value="Mopterin_OxRdtase"/>
</dbReference>
<evidence type="ECO:0000313" key="6">
    <source>
        <dbReference type="EMBL" id="KAB1636025.1"/>
    </source>
</evidence>
<comment type="caution">
    <text evidence="6">The sequence shown here is derived from an EMBL/GenBank/DDBJ whole genome shotgun (WGS) entry which is preliminary data.</text>
</comment>
<dbReference type="OrthoDB" id="7376058at2"/>
<dbReference type="GO" id="GO:0046872">
    <property type="term" value="F:metal ion binding"/>
    <property type="evidence" value="ECO:0007669"/>
    <property type="project" value="UniProtKB-KW"/>
</dbReference>
<dbReference type="GO" id="GO:0051536">
    <property type="term" value="F:iron-sulfur cluster binding"/>
    <property type="evidence" value="ECO:0007669"/>
    <property type="project" value="UniProtKB-KW"/>
</dbReference>
<dbReference type="AlphaFoldDB" id="A0A6N6NLP7"/>
<protein>
    <submittedName>
        <fullName evidence="6">Molybdopterin-dependent oxidoreductase</fullName>
    </submittedName>
</protein>
<keyword evidence="2" id="KW-0479">Metal-binding</keyword>
<dbReference type="EMBL" id="WAJR01000037">
    <property type="protein sequence ID" value="KAB1636025.1"/>
    <property type="molecule type" value="Genomic_DNA"/>
</dbReference>
<dbReference type="PROSITE" id="PS51669">
    <property type="entry name" value="4FE4S_MOW_BIS_MGD"/>
    <property type="match status" value="1"/>
</dbReference>
<dbReference type="InterPro" id="IPR009010">
    <property type="entry name" value="Asp_de-COase-like_dom_sf"/>
</dbReference>
<dbReference type="SUPFAM" id="SSF53706">
    <property type="entry name" value="Formate dehydrogenase/DMSO reductase, domains 1-3"/>
    <property type="match status" value="1"/>
</dbReference>
<gene>
    <name evidence="6" type="ORF">F8C90_10050</name>
</gene>
<keyword evidence="4" id="KW-0411">Iron-sulfur</keyword>
<dbReference type="Pfam" id="PF01568">
    <property type="entry name" value="Molydop_binding"/>
    <property type="match status" value="1"/>
</dbReference>
<dbReference type="Proteomes" id="UP000468668">
    <property type="component" value="Unassembled WGS sequence"/>
</dbReference>
<evidence type="ECO:0000259" key="5">
    <source>
        <dbReference type="PROSITE" id="PS51669"/>
    </source>
</evidence>
<dbReference type="InterPro" id="IPR006657">
    <property type="entry name" value="MoPterin_dinucl-bd_dom"/>
</dbReference>
<dbReference type="GeneID" id="98658749"/>
<dbReference type="PANTHER" id="PTHR43742:SF6">
    <property type="entry name" value="OXIDOREDUCTASE YYAE-RELATED"/>
    <property type="match status" value="1"/>
</dbReference>